<evidence type="ECO:0000256" key="1">
    <source>
        <dbReference type="ARBA" id="ARBA00004370"/>
    </source>
</evidence>
<sequence>MITRTACALLFAGAATAMLSLPASAQDPRYDSRYNQDYRNPPPPPGYGQPPMPMASPASVFQDNARVLRVSPRIEQVSSPQEECHMEIERVAPAQNAGQGRSLGGAIVGGLAGGILGNQVGGGNGRTAATAIGAVGGALVGDSVGSSMNNQAQYGPVDRQVRRCNVVNRTVERNAGYDVSYSYNGRTYNTVMPNDPGASLRVNVAITPVSGY</sequence>
<dbReference type="RefSeq" id="WP_283443943.1">
    <property type="nucleotide sequence ID" value="NZ_FXUL01000017.1"/>
</dbReference>
<comment type="caution">
    <text evidence="6">The sequence shown here is derived from an EMBL/GenBank/DDBJ whole genome shotgun (WGS) entry which is preliminary data.</text>
</comment>
<reference evidence="6 7" key="1">
    <citation type="submission" date="2017-05" db="EMBL/GenBank/DDBJ databases">
        <authorList>
            <person name="Varghese N."/>
            <person name="Submissions S."/>
        </authorList>
    </citation>
    <scope>NUCLEOTIDE SEQUENCE [LARGE SCALE GENOMIC DNA]</scope>
    <source>
        <strain evidence="6 7">DSM 26001</strain>
    </source>
</reference>
<feature type="chain" id="PRO_5045935124" evidence="4">
    <location>
        <begin position="26"/>
        <end position="212"/>
    </location>
</feature>
<dbReference type="PANTHER" id="PTHR35603:SF2">
    <property type="entry name" value="OUTER MEMBRANE LIPOPROTEIN"/>
    <property type="match status" value="1"/>
</dbReference>
<evidence type="ECO:0000256" key="3">
    <source>
        <dbReference type="SAM" id="MobiDB-lite"/>
    </source>
</evidence>
<keyword evidence="7" id="KW-1185">Reference proteome</keyword>
<dbReference type="Pfam" id="PF05433">
    <property type="entry name" value="Rick_17kDa_Anti"/>
    <property type="match status" value="1"/>
</dbReference>
<name>A0ABY1QJH1_9BURK</name>
<comment type="subcellular location">
    <subcellularLocation>
        <location evidence="1">Membrane</location>
    </subcellularLocation>
</comment>
<evidence type="ECO:0000313" key="7">
    <source>
        <dbReference type="Proteomes" id="UP001158049"/>
    </source>
</evidence>
<feature type="domain" description="Glycine zipper 2TM" evidence="5">
    <location>
        <begin position="104"/>
        <end position="145"/>
    </location>
</feature>
<accession>A0ABY1QJH1</accession>
<dbReference type="EMBL" id="FXUL01000017">
    <property type="protein sequence ID" value="SMP71644.1"/>
    <property type="molecule type" value="Genomic_DNA"/>
</dbReference>
<protein>
    <submittedName>
        <fullName evidence="6">Uncharacterized conserved protein YcfJ, contains glycine zipper 2TM domain</fullName>
    </submittedName>
</protein>
<feature type="compositionally biased region" description="Pro residues" evidence="3">
    <location>
        <begin position="40"/>
        <end position="54"/>
    </location>
</feature>
<organism evidence="6 7">
    <name type="scientific">Noviherbaspirillum suwonense</name>
    <dbReference type="NCBI Taxonomy" id="1224511"/>
    <lineage>
        <taxon>Bacteria</taxon>
        <taxon>Pseudomonadati</taxon>
        <taxon>Pseudomonadota</taxon>
        <taxon>Betaproteobacteria</taxon>
        <taxon>Burkholderiales</taxon>
        <taxon>Oxalobacteraceae</taxon>
        <taxon>Noviherbaspirillum</taxon>
    </lineage>
</organism>
<keyword evidence="4" id="KW-0732">Signal</keyword>
<dbReference type="PANTHER" id="PTHR35603">
    <property type="match status" value="1"/>
</dbReference>
<gene>
    <name evidence="6" type="ORF">SAMN06295970_11743</name>
</gene>
<evidence type="ECO:0000256" key="4">
    <source>
        <dbReference type="SAM" id="SignalP"/>
    </source>
</evidence>
<feature type="signal peptide" evidence="4">
    <location>
        <begin position="1"/>
        <end position="25"/>
    </location>
</feature>
<dbReference type="Proteomes" id="UP001158049">
    <property type="component" value="Unassembled WGS sequence"/>
</dbReference>
<feature type="region of interest" description="Disordered" evidence="3">
    <location>
        <begin position="28"/>
        <end position="54"/>
    </location>
</feature>
<proteinExistence type="predicted"/>
<dbReference type="NCBIfam" id="NF008437">
    <property type="entry name" value="PRK11280.1"/>
    <property type="match status" value="1"/>
</dbReference>
<evidence type="ECO:0000259" key="5">
    <source>
        <dbReference type="Pfam" id="PF05433"/>
    </source>
</evidence>
<dbReference type="InterPro" id="IPR051407">
    <property type="entry name" value="Bact_OM_lipoprot/Surf_antigen"/>
</dbReference>
<keyword evidence="2" id="KW-0472">Membrane</keyword>
<dbReference type="InterPro" id="IPR008816">
    <property type="entry name" value="Gly_zipper_2TM_dom"/>
</dbReference>
<evidence type="ECO:0000256" key="2">
    <source>
        <dbReference type="ARBA" id="ARBA00023136"/>
    </source>
</evidence>
<evidence type="ECO:0000313" key="6">
    <source>
        <dbReference type="EMBL" id="SMP71644.1"/>
    </source>
</evidence>